<accession>A0A3E0GVR7</accession>
<dbReference type="InterPro" id="IPR013785">
    <property type="entry name" value="Aldolase_TIM"/>
</dbReference>
<evidence type="ECO:0000313" key="4">
    <source>
        <dbReference type="Proteomes" id="UP000256269"/>
    </source>
</evidence>
<dbReference type="InterPro" id="IPR050246">
    <property type="entry name" value="Class_II_FBP_aldolase"/>
</dbReference>
<reference evidence="3 4" key="1">
    <citation type="submission" date="2018-08" db="EMBL/GenBank/DDBJ databases">
        <title>Genomic Encyclopedia of Archaeal and Bacterial Type Strains, Phase II (KMG-II): from individual species to whole genera.</title>
        <authorList>
            <person name="Goeker M."/>
        </authorList>
    </citation>
    <scope>NUCLEOTIDE SEQUENCE [LARGE SCALE GENOMIC DNA]</scope>
    <source>
        <strain evidence="3 4">DSM 45791</strain>
    </source>
</reference>
<dbReference type="Pfam" id="PF01116">
    <property type="entry name" value="F_bP_aldolase"/>
    <property type="match status" value="1"/>
</dbReference>
<sequence length="275" mass="28417">MLVPAQTIIDAAVRRGDGVAAFNAITLEHVEGVVAGAEAAGLPVVVQISQNCVRFHGGRVRPLAAAAAAAAADSTVPVALHLDHVEDEELLWQAADAGFGSVMYDASRLPYADNVAATRAAAEWAHRHDIWLEAELGEVGGKDGAHAPGVRTDPLEAAAFVADTGVDALAVAVGSSHAMTTRTASLDHDLISRLRDAVPVPLVLHGSSGVPDDQLRAAVAHGMVKINVGTALNIAFTDAVRATGLDRSDPRRYLAPARDAIAATVTHLLGVLSTK</sequence>
<comment type="cofactor">
    <cofactor evidence="2">
        <name>Zn(2+)</name>
        <dbReference type="ChEBI" id="CHEBI:29105"/>
    </cofactor>
    <text evidence="2">Binds 2 Zn(2+) ions per subunit. One is catalytic and the other provides a structural contribution.</text>
</comment>
<feature type="binding site" evidence="2">
    <location>
        <position position="105"/>
    </location>
    <ligand>
        <name>Zn(2+)</name>
        <dbReference type="ChEBI" id="CHEBI:29105"/>
        <label>2</label>
    </ligand>
</feature>
<protein>
    <submittedName>
        <fullName evidence="3">Fructose-bisphosphate aldolase class II</fullName>
    </submittedName>
</protein>
<dbReference type="CDD" id="cd00947">
    <property type="entry name" value="TBP_aldolase_IIB"/>
    <property type="match status" value="1"/>
</dbReference>
<proteinExistence type="predicted"/>
<dbReference type="InterPro" id="IPR000771">
    <property type="entry name" value="FBA_II"/>
</dbReference>
<dbReference type="AlphaFoldDB" id="A0A3E0GVR7"/>
<evidence type="ECO:0000313" key="3">
    <source>
        <dbReference type="EMBL" id="REH27715.1"/>
    </source>
</evidence>
<dbReference type="GO" id="GO:0005975">
    <property type="term" value="P:carbohydrate metabolic process"/>
    <property type="evidence" value="ECO:0007669"/>
    <property type="project" value="InterPro"/>
</dbReference>
<dbReference type="OrthoDB" id="9803995at2"/>
<evidence type="ECO:0000256" key="1">
    <source>
        <dbReference type="PIRSR" id="PIRSR001359-1"/>
    </source>
</evidence>
<gene>
    <name evidence="3" type="ORF">BCF44_12818</name>
</gene>
<dbReference type="RefSeq" id="WP_116181562.1">
    <property type="nucleotide sequence ID" value="NZ_CP144375.1"/>
</dbReference>
<dbReference type="GO" id="GO:0016832">
    <property type="term" value="F:aldehyde-lyase activity"/>
    <property type="evidence" value="ECO:0007669"/>
    <property type="project" value="InterPro"/>
</dbReference>
<keyword evidence="2" id="KW-0862">Zinc</keyword>
<dbReference type="Proteomes" id="UP000256269">
    <property type="component" value="Unassembled WGS sequence"/>
</dbReference>
<dbReference type="SUPFAM" id="SSF51569">
    <property type="entry name" value="Aldolase"/>
    <property type="match status" value="1"/>
</dbReference>
<feature type="binding site" evidence="2">
    <location>
        <position position="135"/>
    </location>
    <ligand>
        <name>Zn(2+)</name>
        <dbReference type="ChEBI" id="CHEBI:29105"/>
        <label>2</label>
    </ligand>
</feature>
<evidence type="ECO:0000256" key="2">
    <source>
        <dbReference type="PIRSR" id="PIRSR001359-3"/>
    </source>
</evidence>
<feature type="binding site" evidence="2">
    <location>
        <position position="84"/>
    </location>
    <ligand>
        <name>Zn(2+)</name>
        <dbReference type="ChEBI" id="CHEBI:29105"/>
        <label>1</label>
        <note>catalytic</note>
    </ligand>
</feature>
<organism evidence="3 4">
    <name type="scientific">Kutzneria buriramensis</name>
    <dbReference type="NCBI Taxonomy" id="1045776"/>
    <lineage>
        <taxon>Bacteria</taxon>
        <taxon>Bacillati</taxon>
        <taxon>Actinomycetota</taxon>
        <taxon>Actinomycetes</taxon>
        <taxon>Pseudonocardiales</taxon>
        <taxon>Pseudonocardiaceae</taxon>
        <taxon>Kutzneria</taxon>
    </lineage>
</organism>
<feature type="binding site" evidence="2">
    <location>
        <position position="205"/>
    </location>
    <ligand>
        <name>Zn(2+)</name>
        <dbReference type="ChEBI" id="CHEBI:29105"/>
        <label>1</label>
        <note>catalytic</note>
    </ligand>
</feature>
<dbReference type="PANTHER" id="PTHR30304">
    <property type="entry name" value="D-TAGATOSE-1,6-BISPHOSPHATE ALDOLASE"/>
    <property type="match status" value="1"/>
</dbReference>
<dbReference type="Gene3D" id="3.20.20.70">
    <property type="entry name" value="Aldolase class I"/>
    <property type="match status" value="1"/>
</dbReference>
<dbReference type="EMBL" id="QUNO01000028">
    <property type="protein sequence ID" value="REH27715.1"/>
    <property type="molecule type" value="Genomic_DNA"/>
</dbReference>
<dbReference type="PIRSF" id="PIRSF001359">
    <property type="entry name" value="F_bP_aldolase_II"/>
    <property type="match status" value="1"/>
</dbReference>
<feature type="binding site" evidence="2">
    <location>
        <position position="177"/>
    </location>
    <ligand>
        <name>Zn(2+)</name>
        <dbReference type="ChEBI" id="CHEBI:29105"/>
        <label>1</label>
        <note>catalytic</note>
    </ligand>
</feature>
<dbReference type="GO" id="GO:0008270">
    <property type="term" value="F:zinc ion binding"/>
    <property type="evidence" value="ECO:0007669"/>
    <property type="project" value="InterPro"/>
</dbReference>
<name>A0A3E0GVR7_9PSEU</name>
<comment type="caution">
    <text evidence="3">The sequence shown here is derived from an EMBL/GenBank/DDBJ whole genome shotgun (WGS) entry which is preliminary data.</text>
</comment>
<keyword evidence="4" id="KW-1185">Reference proteome</keyword>
<dbReference type="PANTHER" id="PTHR30304:SF0">
    <property type="entry name" value="D-TAGATOSE-1,6-BISPHOSPHATE ALDOLASE SUBUNIT GATY-RELATED"/>
    <property type="match status" value="1"/>
</dbReference>
<keyword evidence="2" id="KW-0479">Metal-binding</keyword>
<feature type="active site" description="Proton donor" evidence="1">
    <location>
        <position position="83"/>
    </location>
</feature>